<dbReference type="STRING" id="1392247.A0A3N4KN98"/>
<dbReference type="PRINTS" id="PR00385">
    <property type="entry name" value="P450"/>
</dbReference>
<keyword evidence="5" id="KW-0560">Oxidoreductase</keyword>
<accession>A0A3N4KN98</accession>
<dbReference type="Proteomes" id="UP000277580">
    <property type="component" value="Unassembled WGS sequence"/>
</dbReference>
<dbReference type="GO" id="GO:0004497">
    <property type="term" value="F:monooxygenase activity"/>
    <property type="evidence" value="ECO:0007669"/>
    <property type="project" value="UniProtKB-KW"/>
</dbReference>
<dbReference type="InterPro" id="IPR017972">
    <property type="entry name" value="Cyt_P450_CS"/>
</dbReference>
<evidence type="ECO:0000313" key="6">
    <source>
        <dbReference type="EMBL" id="RPB10879.1"/>
    </source>
</evidence>
<evidence type="ECO:0000256" key="3">
    <source>
        <dbReference type="ARBA" id="ARBA00023004"/>
    </source>
</evidence>
<dbReference type="PRINTS" id="PR00463">
    <property type="entry name" value="EP450I"/>
</dbReference>
<keyword evidence="2 4" id="KW-0479">Metal-binding</keyword>
<dbReference type="InParanoid" id="A0A3N4KN98"/>
<dbReference type="InterPro" id="IPR036396">
    <property type="entry name" value="Cyt_P450_sf"/>
</dbReference>
<evidence type="ECO:0000256" key="5">
    <source>
        <dbReference type="RuleBase" id="RU000461"/>
    </source>
</evidence>
<name>A0A3N4KN98_9PEZI</name>
<feature type="binding site" description="axial binding residue" evidence="4">
    <location>
        <position position="452"/>
    </location>
    <ligand>
        <name>heme</name>
        <dbReference type="ChEBI" id="CHEBI:30413"/>
    </ligand>
    <ligandPart>
        <name>Fe</name>
        <dbReference type="ChEBI" id="CHEBI:18248"/>
    </ligandPart>
</feature>
<protein>
    <submittedName>
        <fullName evidence="6">Putative cytochrome P450 monooxygenase</fullName>
    </submittedName>
</protein>
<evidence type="ECO:0000256" key="1">
    <source>
        <dbReference type="ARBA" id="ARBA00001971"/>
    </source>
</evidence>
<dbReference type="EMBL" id="ML119139">
    <property type="protein sequence ID" value="RPB10879.1"/>
    <property type="molecule type" value="Genomic_DNA"/>
</dbReference>
<dbReference type="Pfam" id="PF00067">
    <property type="entry name" value="p450"/>
    <property type="match status" value="1"/>
</dbReference>
<dbReference type="GO" id="GO:0005506">
    <property type="term" value="F:iron ion binding"/>
    <property type="evidence" value="ECO:0007669"/>
    <property type="project" value="InterPro"/>
</dbReference>
<keyword evidence="3 4" id="KW-0408">Iron</keyword>
<comment type="cofactor">
    <cofactor evidence="1 4">
        <name>heme</name>
        <dbReference type="ChEBI" id="CHEBI:30413"/>
    </cofactor>
</comment>
<dbReference type="Gene3D" id="1.10.630.10">
    <property type="entry name" value="Cytochrome P450"/>
    <property type="match status" value="1"/>
</dbReference>
<dbReference type="OrthoDB" id="3934656at2759"/>
<dbReference type="SUPFAM" id="SSF48264">
    <property type="entry name" value="Cytochrome P450"/>
    <property type="match status" value="1"/>
</dbReference>
<gene>
    <name evidence="6" type="ORF">P167DRAFT_490211</name>
</gene>
<dbReference type="InterPro" id="IPR001128">
    <property type="entry name" value="Cyt_P450"/>
</dbReference>
<keyword evidence="7" id="KW-1185">Reference proteome</keyword>
<comment type="similarity">
    <text evidence="5">Belongs to the cytochrome P450 family.</text>
</comment>
<proteinExistence type="inferred from homology"/>
<sequence>MLYSTKEGVFTSVVVIIVLSIAKSIITSRYFHPLSQFPGPFIASFSRLWIVYWNLLGVEYLKEYDLHKKYGPVIRITPTMLLVSDPKMLPEIYHRRADKADHYVTGSFGKTPSVFNIQPHEVHAAARKRIAQPYSMTAVKPMEGLIDARIVEWTDKLENDFVKTGKKFDFAPWVTYFAYDVISEVAFGKSLGFVTKGIDIDGLIQSFHDGLPAFGFLCRLHPFTKWIKETWVADAYMIPKPGDNTGIGNIMTFRDNLLEERVKNNNDPDHKVEYKDLLQNFLAAKNNDGSPMPIEDIKAETLLVLLAGSDTTATSVQALMVDLLSNPRCLEKLIAEISEKDAAGLLSPVPKYDEVLEHLPYYCACLREAMRMTPAAPNIFPRVVSQGGLNLYGKHVPAGFEVTENPWISQRDKTVYGEDSEIFRPERWLEDPKKAQEMDKYDFTWGFGTRVCLGKNIALMELHKAPVQFFRLFTPELVNKEKPSTYVVAGGVSFHKDLWLNIKKRQV</sequence>
<dbReference type="GO" id="GO:0020037">
    <property type="term" value="F:heme binding"/>
    <property type="evidence" value="ECO:0007669"/>
    <property type="project" value="InterPro"/>
</dbReference>
<evidence type="ECO:0000313" key="7">
    <source>
        <dbReference type="Proteomes" id="UP000277580"/>
    </source>
</evidence>
<evidence type="ECO:0000256" key="4">
    <source>
        <dbReference type="PIRSR" id="PIRSR602401-1"/>
    </source>
</evidence>
<dbReference type="PROSITE" id="PS00086">
    <property type="entry name" value="CYTOCHROME_P450"/>
    <property type="match status" value="1"/>
</dbReference>
<dbReference type="CDD" id="cd11060">
    <property type="entry name" value="CYP57A1-like"/>
    <property type="match status" value="1"/>
</dbReference>
<keyword evidence="4 5" id="KW-0349">Heme</keyword>
<dbReference type="PANTHER" id="PTHR24305:SF85">
    <property type="entry name" value="P450, PUTATIVE (EUROFUNG)-RELATED"/>
    <property type="match status" value="1"/>
</dbReference>
<evidence type="ECO:0000256" key="2">
    <source>
        <dbReference type="ARBA" id="ARBA00022723"/>
    </source>
</evidence>
<dbReference type="PANTHER" id="PTHR24305">
    <property type="entry name" value="CYTOCHROME P450"/>
    <property type="match status" value="1"/>
</dbReference>
<keyword evidence="5 6" id="KW-0503">Monooxygenase</keyword>
<reference evidence="6 7" key="1">
    <citation type="journal article" date="2018" name="Nat. Ecol. Evol.">
        <title>Pezizomycetes genomes reveal the molecular basis of ectomycorrhizal truffle lifestyle.</title>
        <authorList>
            <person name="Murat C."/>
            <person name="Payen T."/>
            <person name="Noel B."/>
            <person name="Kuo A."/>
            <person name="Morin E."/>
            <person name="Chen J."/>
            <person name="Kohler A."/>
            <person name="Krizsan K."/>
            <person name="Balestrini R."/>
            <person name="Da Silva C."/>
            <person name="Montanini B."/>
            <person name="Hainaut M."/>
            <person name="Levati E."/>
            <person name="Barry K.W."/>
            <person name="Belfiori B."/>
            <person name="Cichocki N."/>
            <person name="Clum A."/>
            <person name="Dockter R.B."/>
            <person name="Fauchery L."/>
            <person name="Guy J."/>
            <person name="Iotti M."/>
            <person name="Le Tacon F."/>
            <person name="Lindquist E.A."/>
            <person name="Lipzen A."/>
            <person name="Malagnac F."/>
            <person name="Mello A."/>
            <person name="Molinier V."/>
            <person name="Miyauchi S."/>
            <person name="Poulain J."/>
            <person name="Riccioni C."/>
            <person name="Rubini A."/>
            <person name="Sitrit Y."/>
            <person name="Splivallo R."/>
            <person name="Traeger S."/>
            <person name="Wang M."/>
            <person name="Zifcakova L."/>
            <person name="Wipf D."/>
            <person name="Zambonelli A."/>
            <person name="Paolocci F."/>
            <person name="Nowrousian M."/>
            <person name="Ottonello S."/>
            <person name="Baldrian P."/>
            <person name="Spatafora J.W."/>
            <person name="Henrissat B."/>
            <person name="Nagy L.G."/>
            <person name="Aury J.M."/>
            <person name="Wincker P."/>
            <person name="Grigoriev I.V."/>
            <person name="Bonfante P."/>
            <person name="Martin F.M."/>
        </authorList>
    </citation>
    <scope>NUCLEOTIDE SEQUENCE [LARGE SCALE GENOMIC DNA]</scope>
    <source>
        <strain evidence="6 7">CCBAS932</strain>
    </source>
</reference>
<dbReference type="InterPro" id="IPR050121">
    <property type="entry name" value="Cytochrome_P450_monoxygenase"/>
</dbReference>
<dbReference type="AlphaFoldDB" id="A0A3N4KN98"/>
<organism evidence="6 7">
    <name type="scientific">Morchella conica CCBAS932</name>
    <dbReference type="NCBI Taxonomy" id="1392247"/>
    <lineage>
        <taxon>Eukaryota</taxon>
        <taxon>Fungi</taxon>
        <taxon>Dikarya</taxon>
        <taxon>Ascomycota</taxon>
        <taxon>Pezizomycotina</taxon>
        <taxon>Pezizomycetes</taxon>
        <taxon>Pezizales</taxon>
        <taxon>Morchellaceae</taxon>
        <taxon>Morchella</taxon>
    </lineage>
</organism>
<dbReference type="InterPro" id="IPR002401">
    <property type="entry name" value="Cyt_P450_E_grp-I"/>
</dbReference>
<dbReference type="GO" id="GO:0016705">
    <property type="term" value="F:oxidoreductase activity, acting on paired donors, with incorporation or reduction of molecular oxygen"/>
    <property type="evidence" value="ECO:0007669"/>
    <property type="project" value="InterPro"/>
</dbReference>